<dbReference type="GO" id="GO:0046353">
    <property type="term" value="F:aminoglycoside 3-N-acetyltransferase activity"/>
    <property type="evidence" value="ECO:0007669"/>
    <property type="project" value="UniProtKB-EC"/>
</dbReference>
<dbReference type="GO" id="GO:0046677">
    <property type="term" value="P:response to antibiotic"/>
    <property type="evidence" value="ECO:0007669"/>
    <property type="project" value="UniProtKB-KW"/>
</dbReference>
<keyword evidence="6" id="KW-1185">Reference proteome</keyword>
<dbReference type="InterPro" id="IPR028345">
    <property type="entry name" value="Antibiotic_NAT-like"/>
</dbReference>
<gene>
    <name evidence="5" type="primary">yokD</name>
    <name evidence="5" type="ORF">XM38_036710</name>
</gene>
<accession>A0A1Z3HQX9</accession>
<evidence type="ECO:0000313" key="5">
    <source>
        <dbReference type="EMBL" id="ASC72713.1"/>
    </source>
</evidence>
<evidence type="ECO:0000313" key="6">
    <source>
        <dbReference type="Proteomes" id="UP000191901"/>
    </source>
</evidence>
<evidence type="ECO:0000256" key="2">
    <source>
        <dbReference type="ARBA" id="ARBA00022679"/>
    </source>
</evidence>
<dbReference type="Pfam" id="PF02522">
    <property type="entry name" value="Antibiotic_NAT"/>
    <property type="match status" value="1"/>
</dbReference>
<dbReference type="OrthoDB" id="7330654at2"/>
<keyword evidence="4" id="KW-0046">Antibiotic resistance</keyword>
<evidence type="ECO:0000256" key="1">
    <source>
        <dbReference type="ARBA" id="ARBA00006383"/>
    </source>
</evidence>
<dbReference type="AlphaFoldDB" id="A0A1Z3HQX9"/>
<proteinExistence type="inferred from homology"/>
<dbReference type="EMBL" id="CP021983">
    <property type="protein sequence ID" value="ASC72713.1"/>
    <property type="molecule type" value="Genomic_DNA"/>
</dbReference>
<evidence type="ECO:0000256" key="3">
    <source>
        <dbReference type="ARBA" id="ARBA00023315"/>
    </source>
</evidence>
<keyword evidence="2 4" id="KW-0808">Transferase</keyword>
<dbReference type="PANTHER" id="PTHR11104">
    <property type="entry name" value="AMINOGLYCOSIDE N3-ACETYLTRANSFERASE"/>
    <property type="match status" value="1"/>
</dbReference>
<protein>
    <recommendedName>
        <fullName evidence="4">Aminoglycoside N(3)-acetyltransferase</fullName>
        <ecNumber evidence="4">2.3.1.-</ecNumber>
    </recommendedName>
</protein>
<comment type="similarity">
    <text evidence="1 4">Belongs to the antibiotic N-acetyltransferase family.</text>
</comment>
<dbReference type="EC" id="2.3.1.-" evidence="4"/>
<dbReference type="Proteomes" id="UP000191901">
    <property type="component" value="Chromosome"/>
</dbReference>
<comment type="catalytic activity">
    <reaction evidence="4">
        <text>a 2-deoxystreptamine antibiotic + acetyl-CoA = an N(3)-acetyl-2-deoxystreptamine antibiotic + CoA + H(+)</text>
        <dbReference type="Rhea" id="RHEA:12665"/>
        <dbReference type="ChEBI" id="CHEBI:15378"/>
        <dbReference type="ChEBI" id="CHEBI:57287"/>
        <dbReference type="ChEBI" id="CHEBI:57288"/>
        <dbReference type="ChEBI" id="CHEBI:57921"/>
        <dbReference type="ChEBI" id="CHEBI:77452"/>
        <dbReference type="EC" id="2.3.1.81"/>
    </reaction>
</comment>
<dbReference type="PANTHER" id="PTHR11104:SF0">
    <property type="entry name" value="SPBETA PROPHAGE-DERIVED AMINOGLYCOSIDE N(3')-ACETYLTRANSFERASE-LIKE PROTEIN YOKD"/>
    <property type="match status" value="1"/>
</dbReference>
<keyword evidence="3 4" id="KW-0012">Acyltransferase</keyword>
<dbReference type="RefSeq" id="WP_088430544.1">
    <property type="nucleotide sequence ID" value="NZ_CP021983.2"/>
</dbReference>
<sequence length="278" mass="29782">MSEADAVKRSLQPVTVQSLVADLQTLGVRPGAVLLVHASLRALGWVCGAQVAVIDALMQALTPAGTLVMPTHSAHFSDPANWQHPPVPEAWWATIRASMPGFDPATTPTRGMGVIPEAFRAMPGVRRSYHPTASFAAWGQRAAEITQFHALRDPLGEESPLGRIYDLAGDILLLGVGHDKNTSLHLAERRAFGETQSQTQTGAPILGPQGWQWVTYAEPDVDSDDFEALGQAYGQVSQALVVGKVGLATALYMPQRELVEFGVAWLKAHRGPSGQVNA</sequence>
<dbReference type="SUPFAM" id="SSF110710">
    <property type="entry name" value="TTHA0583/YokD-like"/>
    <property type="match status" value="1"/>
</dbReference>
<organism evidence="5 6">
    <name type="scientific">Halomicronema hongdechloris C2206</name>
    <dbReference type="NCBI Taxonomy" id="1641165"/>
    <lineage>
        <taxon>Bacteria</taxon>
        <taxon>Bacillati</taxon>
        <taxon>Cyanobacteriota</taxon>
        <taxon>Cyanophyceae</taxon>
        <taxon>Nodosilineales</taxon>
        <taxon>Nodosilineaceae</taxon>
        <taxon>Halomicronema</taxon>
    </lineage>
</organism>
<dbReference type="InterPro" id="IPR003679">
    <property type="entry name" value="Amioglycoside_AcTrfase"/>
</dbReference>
<name>A0A1Z3HQX9_9CYAN</name>
<dbReference type="STRING" id="1641165.XM38_13930"/>
<evidence type="ECO:0000256" key="4">
    <source>
        <dbReference type="RuleBase" id="RU365031"/>
    </source>
</evidence>
<dbReference type="KEGG" id="hhg:XM38_036710"/>
<reference evidence="5 6" key="1">
    <citation type="journal article" date="2016" name="Biochim. Biophys. Acta">
        <title>Characterization of red-shifted phycobilisomes isolated from the chlorophyll f-containing cyanobacterium Halomicronema hongdechloris.</title>
        <authorList>
            <person name="Li Y."/>
            <person name="Lin Y."/>
            <person name="Garvey C.J."/>
            <person name="Birch D."/>
            <person name="Corkery R.W."/>
            <person name="Loughlin P.C."/>
            <person name="Scheer H."/>
            <person name="Willows R.D."/>
            <person name="Chen M."/>
        </authorList>
    </citation>
    <scope>NUCLEOTIDE SEQUENCE [LARGE SCALE GENOMIC DNA]</scope>
    <source>
        <strain evidence="5 6">C2206</strain>
    </source>
</reference>